<reference evidence="1 2" key="2">
    <citation type="submission" date="2015-01" db="EMBL/GenBank/DDBJ databases">
        <authorList>
            <consortium name="NBRP consortium"/>
            <person name="Sawabe T."/>
            <person name="Meirelles P."/>
            <person name="Feng G."/>
            <person name="Sayaka M."/>
            <person name="Hattori M."/>
            <person name="Ohkuma M."/>
        </authorList>
    </citation>
    <scope>NUCLEOTIDE SEQUENCE [LARGE SCALE GENOMIC DNA]</scope>
    <source>
        <strain evidence="1 2">JCM19232</strain>
    </source>
</reference>
<sequence length="37" mass="4239">MAFPVDLHGYLSGDKPLRVDVYDEIVDAYLEEVVDRV</sequence>
<evidence type="ECO:0000313" key="1">
    <source>
        <dbReference type="EMBL" id="GAM63677.1"/>
    </source>
</evidence>
<protein>
    <submittedName>
        <fullName evidence="1">Uncharacterized protein</fullName>
    </submittedName>
</protein>
<evidence type="ECO:0000313" key="2">
    <source>
        <dbReference type="Proteomes" id="UP000031670"/>
    </source>
</evidence>
<name>A0A0B8PGC8_9VIBR</name>
<reference evidence="1 2" key="1">
    <citation type="submission" date="2015-01" db="EMBL/GenBank/DDBJ databases">
        <title>Vibrio sp. C5 JCM 19232 whole genome shotgun sequence.</title>
        <authorList>
            <person name="Sawabe T."/>
            <person name="Meirelles P."/>
            <person name="Feng G."/>
            <person name="Sayaka M."/>
            <person name="Hattori M."/>
            <person name="Ohkuma M."/>
        </authorList>
    </citation>
    <scope>NUCLEOTIDE SEQUENCE [LARGE SCALE GENOMIC DNA]</scope>
    <source>
        <strain evidence="1 2">JCM19232</strain>
    </source>
</reference>
<dbReference type="EMBL" id="BBSA01000009">
    <property type="protein sequence ID" value="GAM63677.1"/>
    <property type="molecule type" value="Genomic_DNA"/>
</dbReference>
<dbReference type="AlphaFoldDB" id="A0A0B8PGC8"/>
<organism evidence="1 2">
    <name type="scientific">Vibrio ishigakensis</name>
    <dbReference type="NCBI Taxonomy" id="1481914"/>
    <lineage>
        <taxon>Bacteria</taxon>
        <taxon>Pseudomonadati</taxon>
        <taxon>Pseudomonadota</taxon>
        <taxon>Gammaproteobacteria</taxon>
        <taxon>Vibrionales</taxon>
        <taxon>Vibrionaceae</taxon>
        <taxon>Vibrio</taxon>
    </lineage>
</organism>
<dbReference type="Proteomes" id="UP000031670">
    <property type="component" value="Unassembled WGS sequence"/>
</dbReference>
<proteinExistence type="predicted"/>
<accession>A0A0B8PGC8</accession>
<comment type="caution">
    <text evidence="1">The sequence shown here is derived from an EMBL/GenBank/DDBJ whole genome shotgun (WGS) entry which is preliminary data.</text>
</comment>
<gene>
    <name evidence="1" type="ORF">JCM19232_2657</name>
</gene>